<dbReference type="InterPro" id="IPR036865">
    <property type="entry name" value="CRAL-TRIO_dom_sf"/>
</dbReference>
<dbReference type="CDD" id="cd00170">
    <property type="entry name" value="SEC14"/>
    <property type="match status" value="1"/>
</dbReference>
<feature type="domain" description="CRAL-TRIO" evidence="1">
    <location>
        <begin position="101"/>
        <end position="267"/>
    </location>
</feature>
<dbReference type="GO" id="GO:0016020">
    <property type="term" value="C:membrane"/>
    <property type="evidence" value="ECO:0007669"/>
    <property type="project" value="TreeGrafter"/>
</dbReference>
<proteinExistence type="predicted"/>
<dbReference type="Gene3D" id="1.20.5.1200">
    <property type="entry name" value="Alpha-tocopherol transfer"/>
    <property type="match status" value="1"/>
</dbReference>
<accession>A0AAN9XYL9</accession>
<reference evidence="2 3" key="1">
    <citation type="submission" date="2024-03" db="EMBL/GenBank/DDBJ databases">
        <title>Adaptation during the transition from Ophiocordyceps entomopathogen to insect associate is accompanied by gene loss and intensified selection.</title>
        <authorList>
            <person name="Ward C.M."/>
            <person name="Onetto C.A."/>
            <person name="Borneman A.R."/>
        </authorList>
    </citation>
    <scope>NUCLEOTIDE SEQUENCE [LARGE SCALE GENOMIC DNA]</scope>
    <source>
        <strain evidence="2">AWRI1</strain>
        <tissue evidence="2">Single Adult Female</tissue>
    </source>
</reference>
<evidence type="ECO:0000259" key="1">
    <source>
        <dbReference type="PROSITE" id="PS50191"/>
    </source>
</evidence>
<name>A0AAN9XYL9_9HEMI</name>
<dbReference type="SMART" id="SM00516">
    <property type="entry name" value="SEC14"/>
    <property type="match status" value="1"/>
</dbReference>
<organism evidence="2 3">
    <name type="scientific">Parthenolecanium corni</name>
    <dbReference type="NCBI Taxonomy" id="536013"/>
    <lineage>
        <taxon>Eukaryota</taxon>
        <taxon>Metazoa</taxon>
        <taxon>Ecdysozoa</taxon>
        <taxon>Arthropoda</taxon>
        <taxon>Hexapoda</taxon>
        <taxon>Insecta</taxon>
        <taxon>Pterygota</taxon>
        <taxon>Neoptera</taxon>
        <taxon>Paraneoptera</taxon>
        <taxon>Hemiptera</taxon>
        <taxon>Sternorrhyncha</taxon>
        <taxon>Coccoidea</taxon>
        <taxon>Coccidae</taxon>
        <taxon>Parthenolecanium</taxon>
    </lineage>
</organism>
<dbReference type="Gene3D" id="1.10.8.20">
    <property type="entry name" value="N-terminal domain of phosphatidylinositol transfer protein sec14p"/>
    <property type="match status" value="1"/>
</dbReference>
<dbReference type="EMBL" id="JBBCAQ010000037">
    <property type="protein sequence ID" value="KAK7574274.1"/>
    <property type="molecule type" value="Genomic_DNA"/>
</dbReference>
<dbReference type="Gene3D" id="3.40.525.10">
    <property type="entry name" value="CRAL-TRIO lipid binding domain"/>
    <property type="match status" value="1"/>
</dbReference>
<comment type="caution">
    <text evidence="2">The sequence shown here is derived from an EMBL/GenBank/DDBJ whole genome shotgun (WGS) entry which is preliminary data.</text>
</comment>
<dbReference type="InterPro" id="IPR036273">
    <property type="entry name" value="CRAL/TRIO_N_dom_sf"/>
</dbReference>
<gene>
    <name evidence="2" type="ORF">V9T40_011465</name>
</gene>
<dbReference type="SUPFAM" id="SSF46938">
    <property type="entry name" value="CRAL/TRIO N-terminal domain"/>
    <property type="match status" value="1"/>
</dbReference>
<dbReference type="SUPFAM" id="SSF52087">
    <property type="entry name" value="CRAL/TRIO domain"/>
    <property type="match status" value="1"/>
</dbReference>
<dbReference type="SMART" id="SM01100">
    <property type="entry name" value="CRAL_TRIO_N"/>
    <property type="match status" value="1"/>
</dbReference>
<dbReference type="PROSITE" id="PS50191">
    <property type="entry name" value="CRAL_TRIO"/>
    <property type="match status" value="1"/>
</dbReference>
<dbReference type="InterPro" id="IPR011074">
    <property type="entry name" value="CRAL/TRIO_N_dom"/>
</dbReference>
<keyword evidence="3" id="KW-1185">Reference proteome</keyword>
<evidence type="ECO:0000313" key="3">
    <source>
        <dbReference type="Proteomes" id="UP001367676"/>
    </source>
</evidence>
<dbReference type="GO" id="GO:1902936">
    <property type="term" value="F:phosphatidylinositol bisphosphate binding"/>
    <property type="evidence" value="ECO:0007669"/>
    <property type="project" value="TreeGrafter"/>
</dbReference>
<dbReference type="PANTHER" id="PTHR10174:SF130">
    <property type="entry name" value="ALPHA-TOCOPHEROL TRANSFER PROTEIN-LIKE"/>
    <property type="match status" value="1"/>
</dbReference>
<dbReference type="PRINTS" id="PR00180">
    <property type="entry name" value="CRETINALDHBP"/>
</dbReference>
<sequence length="294" mass="33934">MGAFEDDECAWPPNANPLDIDKEWRHRAEVELNEDPAKAKENMKKLAKLLSADKSLNSRMDDVFLMAFLRGRKHNVEAAYKLIKSYYEMKHAYPEFYKECLPSEKGHLYEMGYLSLIPGEDRKGHRLAVCIPARMDFSQISVEEVFQVGCSMFEVGLLNAEMQIAGVIVIMDLAGMSLMQQARLINFSFAKQLTNCVQEKIPVRLRGVHVINQPSYYTALYAIFKPFLKRKLRKRIHFHGSDMSSLHSFVSPEYLPSEWGGNKGEYNSKAITRLVKENENKLIEWRQYGVKKQN</sequence>
<evidence type="ECO:0000313" key="2">
    <source>
        <dbReference type="EMBL" id="KAK7574274.1"/>
    </source>
</evidence>
<protein>
    <recommendedName>
        <fullName evidence="1">CRAL-TRIO domain-containing protein</fullName>
    </recommendedName>
</protein>
<dbReference type="Proteomes" id="UP001367676">
    <property type="component" value="Unassembled WGS sequence"/>
</dbReference>
<dbReference type="PANTHER" id="PTHR10174">
    <property type="entry name" value="ALPHA-TOCOPHEROL TRANSFER PROTEIN-RELATED"/>
    <property type="match status" value="1"/>
</dbReference>
<dbReference type="InterPro" id="IPR001251">
    <property type="entry name" value="CRAL-TRIO_dom"/>
</dbReference>
<dbReference type="Pfam" id="PF00650">
    <property type="entry name" value="CRAL_TRIO"/>
    <property type="match status" value="1"/>
</dbReference>
<dbReference type="AlphaFoldDB" id="A0AAN9XYL9"/>